<reference evidence="1 2" key="1">
    <citation type="journal article" date="2019" name="Sci. Rep.">
        <title>Orb-weaving spider Araneus ventricosus genome elucidates the spidroin gene catalogue.</title>
        <authorList>
            <person name="Kono N."/>
            <person name="Nakamura H."/>
            <person name="Ohtoshi R."/>
            <person name="Moran D.A.P."/>
            <person name="Shinohara A."/>
            <person name="Yoshida Y."/>
            <person name="Fujiwara M."/>
            <person name="Mori M."/>
            <person name="Tomita M."/>
            <person name="Arakawa K."/>
        </authorList>
    </citation>
    <scope>NUCLEOTIDE SEQUENCE [LARGE SCALE GENOMIC DNA]</scope>
</reference>
<proteinExistence type="predicted"/>
<dbReference type="AlphaFoldDB" id="A0A4Y2FTN7"/>
<name>A0A4Y2FTN7_ARAVE</name>
<comment type="caution">
    <text evidence="1">The sequence shown here is derived from an EMBL/GenBank/DDBJ whole genome shotgun (WGS) entry which is preliminary data.</text>
</comment>
<organism evidence="1 2">
    <name type="scientific">Araneus ventricosus</name>
    <name type="common">Orbweaver spider</name>
    <name type="synonym">Epeira ventricosa</name>
    <dbReference type="NCBI Taxonomy" id="182803"/>
    <lineage>
        <taxon>Eukaryota</taxon>
        <taxon>Metazoa</taxon>
        <taxon>Ecdysozoa</taxon>
        <taxon>Arthropoda</taxon>
        <taxon>Chelicerata</taxon>
        <taxon>Arachnida</taxon>
        <taxon>Araneae</taxon>
        <taxon>Araneomorphae</taxon>
        <taxon>Entelegynae</taxon>
        <taxon>Araneoidea</taxon>
        <taxon>Araneidae</taxon>
        <taxon>Araneus</taxon>
    </lineage>
</organism>
<evidence type="ECO:0000313" key="2">
    <source>
        <dbReference type="Proteomes" id="UP000499080"/>
    </source>
</evidence>
<protein>
    <submittedName>
        <fullName evidence="1">Uncharacterized protein</fullName>
    </submittedName>
</protein>
<dbReference type="EMBL" id="BGPR01001049">
    <property type="protein sequence ID" value="GBM43946.1"/>
    <property type="molecule type" value="Genomic_DNA"/>
</dbReference>
<keyword evidence="2" id="KW-1185">Reference proteome</keyword>
<evidence type="ECO:0000313" key="1">
    <source>
        <dbReference type="EMBL" id="GBM43946.1"/>
    </source>
</evidence>
<gene>
    <name evidence="1" type="ORF">AVEN_251645_1</name>
</gene>
<sequence>MSLLDESRWKKDTSLMIGEMPRTCGHRCAIGNNALRGACGHRYLRCIGKIGGKSEFPMLRKNDNTNGDDCVTSIFSDASKIGTALLQTKEIYLFFPACQWGYFFIINAMMETPPTQYPKQDQVDTC</sequence>
<dbReference type="Proteomes" id="UP000499080">
    <property type="component" value="Unassembled WGS sequence"/>
</dbReference>
<accession>A0A4Y2FTN7</accession>